<protein>
    <submittedName>
        <fullName evidence="1">Uncharacterized protein</fullName>
    </submittedName>
</protein>
<dbReference type="EMBL" id="CP133838">
    <property type="protein sequence ID" value="WMY75401.1"/>
    <property type="molecule type" value="Genomic_DNA"/>
</dbReference>
<gene>
    <name evidence="1" type="ORF">RHD99_05425</name>
</gene>
<dbReference type="RefSeq" id="WP_309877802.1">
    <property type="nucleotide sequence ID" value="NZ_CP133838.1"/>
</dbReference>
<proteinExistence type="predicted"/>
<organism evidence="1 2">
    <name type="scientific">Buttiauxella selenatireducens</name>
    <dbReference type="NCBI Taxonomy" id="3073902"/>
    <lineage>
        <taxon>Bacteria</taxon>
        <taxon>Pseudomonadati</taxon>
        <taxon>Pseudomonadota</taxon>
        <taxon>Gammaproteobacteria</taxon>
        <taxon>Enterobacterales</taxon>
        <taxon>Enterobacteriaceae</taxon>
        <taxon>Buttiauxella</taxon>
    </lineage>
</organism>
<reference evidence="1 2" key="1">
    <citation type="submission" date="2023-09" db="EMBL/GenBank/DDBJ databases">
        <title>Buttiauxella selenatireducens sp. nov., isolated from the rhizosphere of Cardamine hupingshanesis.</title>
        <authorList>
            <person name="Zhang S."/>
            <person name="Xu Z."/>
            <person name="Wang H."/>
            <person name="Guo Y."/>
        </authorList>
    </citation>
    <scope>NUCLEOTIDE SEQUENCE [LARGE SCALE GENOMIC DNA]</scope>
    <source>
        <strain evidence="1 2">R73</strain>
    </source>
</reference>
<name>A0ABY9SE34_9ENTR</name>
<accession>A0ABY9SE34</accession>
<dbReference type="Proteomes" id="UP001246690">
    <property type="component" value="Chromosome"/>
</dbReference>
<keyword evidence="2" id="KW-1185">Reference proteome</keyword>
<sequence length="301" mass="34146">MIYLLEDETFVELDDWQKVCKRASYLSNLNVANKKLEKIIGYYELPNKVSCGLSNCHTPHFKGYVVETDDGSETNIGHACGTKYFDVVFEQMSSDFINALEVAKARAFIHENKKNVFGFWQDVNALSVGKKNIRWAIDLYKKINDSEFIGLAAYRALRQMLAISSGNVINSRPPTQKEIELAQVSGQPIPQSVDIIVGFISYIEFLSPDNDLENIYEKQLRGSVQSLQDADPEKLSRTQMKPIVSGINSLKNNITKASELIEIARLFFTKENLSELLKGLKDNKNIGQADIRRYEEFIESL</sequence>
<evidence type="ECO:0000313" key="1">
    <source>
        <dbReference type="EMBL" id="WMY75401.1"/>
    </source>
</evidence>
<evidence type="ECO:0000313" key="2">
    <source>
        <dbReference type="Proteomes" id="UP001246690"/>
    </source>
</evidence>